<reference evidence="2 3" key="1">
    <citation type="journal article" date="2021" name="Nat. Plants">
        <title>The Taxus genome provides insights into paclitaxel biosynthesis.</title>
        <authorList>
            <person name="Xiong X."/>
            <person name="Gou J."/>
            <person name="Liao Q."/>
            <person name="Li Y."/>
            <person name="Zhou Q."/>
            <person name="Bi G."/>
            <person name="Li C."/>
            <person name="Du R."/>
            <person name="Wang X."/>
            <person name="Sun T."/>
            <person name="Guo L."/>
            <person name="Liang H."/>
            <person name="Lu P."/>
            <person name="Wu Y."/>
            <person name="Zhang Z."/>
            <person name="Ro D.K."/>
            <person name="Shang Y."/>
            <person name="Huang S."/>
            <person name="Yan J."/>
        </authorList>
    </citation>
    <scope>NUCLEOTIDE SEQUENCE [LARGE SCALE GENOMIC DNA]</scope>
    <source>
        <strain evidence="2">Ta-2019</strain>
    </source>
</reference>
<dbReference type="EMBL" id="JAHRHJ020000001">
    <property type="protein sequence ID" value="KAH9329861.1"/>
    <property type="molecule type" value="Genomic_DNA"/>
</dbReference>
<organism evidence="2 3">
    <name type="scientific">Taxus chinensis</name>
    <name type="common">Chinese yew</name>
    <name type="synonym">Taxus wallichiana var. chinensis</name>
    <dbReference type="NCBI Taxonomy" id="29808"/>
    <lineage>
        <taxon>Eukaryota</taxon>
        <taxon>Viridiplantae</taxon>
        <taxon>Streptophyta</taxon>
        <taxon>Embryophyta</taxon>
        <taxon>Tracheophyta</taxon>
        <taxon>Spermatophyta</taxon>
        <taxon>Pinopsida</taxon>
        <taxon>Pinidae</taxon>
        <taxon>Conifers II</taxon>
        <taxon>Cupressales</taxon>
        <taxon>Taxaceae</taxon>
        <taxon>Taxus</taxon>
    </lineage>
</organism>
<evidence type="ECO:0000256" key="1">
    <source>
        <dbReference type="SAM" id="MobiDB-lite"/>
    </source>
</evidence>
<dbReference type="AlphaFoldDB" id="A0AA38GWR7"/>
<name>A0AA38GWR7_TAXCH</name>
<comment type="caution">
    <text evidence="2">The sequence shown here is derived from an EMBL/GenBank/DDBJ whole genome shotgun (WGS) entry which is preliminary data.</text>
</comment>
<sequence>MALGDQFGNCESNSRTMEENGGCVINCVVEESTSNKPVPQEICEAEFATHYDSLHVGNEVMMMDAIFLEVESLRTVTLDARKIPSSTTKDDTKKLETNEEQGEFPTEYCSQCNQSIDHTFGYLTSPNSTSGLDFS</sequence>
<protein>
    <submittedName>
        <fullName evidence="2">Uncharacterized protein</fullName>
    </submittedName>
</protein>
<evidence type="ECO:0000313" key="3">
    <source>
        <dbReference type="Proteomes" id="UP000824469"/>
    </source>
</evidence>
<gene>
    <name evidence="2" type="ORF">KI387_001969</name>
</gene>
<dbReference type="Proteomes" id="UP000824469">
    <property type="component" value="Unassembled WGS sequence"/>
</dbReference>
<keyword evidence="3" id="KW-1185">Reference proteome</keyword>
<proteinExistence type="predicted"/>
<feature type="compositionally biased region" description="Basic and acidic residues" evidence="1">
    <location>
        <begin position="88"/>
        <end position="97"/>
    </location>
</feature>
<evidence type="ECO:0000313" key="2">
    <source>
        <dbReference type="EMBL" id="KAH9329861.1"/>
    </source>
</evidence>
<feature type="non-terminal residue" evidence="2">
    <location>
        <position position="135"/>
    </location>
</feature>
<feature type="region of interest" description="Disordered" evidence="1">
    <location>
        <begin position="85"/>
        <end position="106"/>
    </location>
</feature>
<accession>A0AA38GWR7</accession>